<proteinExistence type="predicted"/>
<protein>
    <submittedName>
        <fullName evidence="1">Uncharacterized protein</fullName>
    </submittedName>
</protein>
<evidence type="ECO:0000313" key="2">
    <source>
        <dbReference type="Proteomes" id="UP000024635"/>
    </source>
</evidence>
<keyword evidence="2" id="KW-1185">Reference proteome</keyword>
<name>A0A016U5B1_9BILA</name>
<reference evidence="2" key="1">
    <citation type="journal article" date="2015" name="Nat. Genet.">
        <title>The genome and transcriptome of the zoonotic hookworm Ancylostoma ceylanicum identify infection-specific gene families.</title>
        <authorList>
            <person name="Schwarz E.M."/>
            <person name="Hu Y."/>
            <person name="Antoshechkin I."/>
            <person name="Miller M.M."/>
            <person name="Sternberg P.W."/>
            <person name="Aroian R.V."/>
        </authorList>
    </citation>
    <scope>NUCLEOTIDE SEQUENCE</scope>
    <source>
        <strain evidence="2">HY135</strain>
    </source>
</reference>
<dbReference type="EMBL" id="JARK01001393">
    <property type="protein sequence ID" value="EYC10111.1"/>
    <property type="molecule type" value="Genomic_DNA"/>
</dbReference>
<gene>
    <name evidence="1" type="primary">Acey_s0057.g2766</name>
    <name evidence="1" type="ORF">Y032_0057g2766</name>
</gene>
<sequence length="102" mass="11427">MVSELVFRGWSVSETNESAQAVHFTAKSLVDIIKITMKRDTQIRYDDVDCWQAWMPLDQGQACDDNVSMGGRHGGVKGSLEGSPLPERRWKDVVALQTVCWG</sequence>
<comment type="caution">
    <text evidence="1">The sequence shown here is derived from an EMBL/GenBank/DDBJ whole genome shotgun (WGS) entry which is preliminary data.</text>
</comment>
<dbReference type="Proteomes" id="UP000024635">
    <property type="component" value="Unassembled WGS sequence"/>
</dbReference>
<evidence type="ECO:0000313" key="1">
    <source>
        <dbReference type="EMBL" id="EYC10111.1"/>
    </source>
</evidence>
<dbReference type="AlphaFoldDB" id="A0A016U5B1"/>
<accession>A0A016U5B1</accession>
<organism evidence="1 2">
    <name type="scientific">Ancylostoma ceylanicum</name>
    <dbReference type="NCBI Taxonomy" id="53326"/>
    <lineage>
        <taxon>Eukaryota</taxon>
        <taxon>Metazoa</taxon>
        <taxon>Ecdysozoa</taxon>
        <taxon>Nematoda</taxon>
        <taxon>Chromadorea</taxon>
        <taxon>Rhabditida</taxon>
        <taxon>Rhabditina</taxon>
        <taxon>Rhabditomorpha</taxon>
        <taxon>Strongyloidea</taxon>
        <taxon>Ancylostomatidae</taxon>
        <taxon>Ancylostomatinae</taxon>
        <taxon>Ancylostoma</taxon>
    </lineage>
</organism>